<evidence type="ECO:0000313" key="5">
    <source>
        <dbReference type="Proteomes" id="UP000054379"/>
    </source>
</evidence>
<evidence type="ECO:0000313" key="4">
    <source>
        <dbReference type="EMBL" id="KFP98303.1"/>
    </source>
</evidence>
<dbReference type="Gene3D" id="2.130.10.10">
    <property type="entry name" value="YVTN repeat-like/Quinoprotein amine dehydrogenase"/>
    <property type="match status" value="1"/>
</dbReference>
<dbReference type="InterPro" id="IPR027231">
    <property type="entry name" value="Semaphorin"/>
</dbReference>
<organism evidence="4 5">
    <name type="scientific">Haliaeetus albicilla</name>
    <name type="common">White-tailed sea-eagle</name>
    <name type="synonym">Falco albicilla</name>
    <dbReference type="NCBI Taxonomy" id="8969"/>
    <lineage>
        <taxon>Eukaryota</taxon>
        <taxon>Metazoa</taxon>
        <taxon>Chordata</taxon>
        <taxon>Craniata</taxon>
        <taxon>Vertebrata</taxon>
        <taxon>Euteleostomi</taxon>
        <taxon>Archelosauria</taxon>
        <taxon>Archosauria</taxon>
        <taxon>Dinosauria</taxon>
        <taxon>Saurischia</taxon>
        <taxon>Theropoda</taxon>
        <taxon>Coelurosauria</taxon>
        <taxon>Aves</taxon>
        <taxon>Neognathae</taxon>
        <taxon>Neoaves</taxon>
        <taxon>Telluraves</taxon>
        <taxon>Accipitrimorphae</taxon>
        <taxon>Accipitriformes</taxon>
        <taxon>Accipitridae</taxon>
        <taxon>Accipitrinae</taxon>
        <taxon>Haliaeetus</taxon>
    </lineage>
</organism>
<feature type="domain" description="Sema" evidence="3">
    <location>
        <begin position="1"/>
        <end position="101"/>
    </location>
</feature>
<evidence type="ECO:0000256" key="2">
    <source>
        <dbReference type="PROSITE-ProRule" id="PRU00352"/>
    </source>
</evidence>
<gene>
    <name evidence="4" type="ORF">N329_05892</name>
</gene>
<name>A0A091PRF3_HALAL</name>
<dbReference type="InterPro" id="IPR036352">
    <property type="entry name" value="Semap_dom_sf"/>
</dbReference>
<feature type="non-terminal residue" evidence="4">
    <location>
        <position position="1"/>
    </location>
</feature>
<dbReference type="GO" id="GO:0045499">
    <property type="term" value="F:chemorepellent activity"/>
    <property type="evidence" value="ECO:0007669"/>
    <property type="project" value="TreeGrafter"/>
</dbReference>
<accession>A0A091PRF3</accession>
<dbReference type="AlphaFoldDB" id="A0A091PRF3"/>
<feature type="non-terminal residue" evidence="4">
    <location>
        <position position="101"/>
    </location>
</feature>
<protein>
    <submittedName>
        <fullName evidence="4">Semaphorin-3D</fullName>
    </submittedName>
</protein>
<dbReference type="GO" id="GO:0005886">
    <property type="term" value="C:plasma membrane"/>
    <property type="evidence" value="ECO:0007669"/>
    <property type="project" value="TreeGrafter"/>
</dbReference>
<dbReference type="EMBL" id="KK644968">
    <property type="protein sequence ID" value="KFP98303.1"/>
    <property type="molecule type" value="Genomic_DNA"/>
</dbReference>
<dbReference type="PROSITE" id="PS51004">
    <property type="entry name" value="SEMA"/>
    <property type="match status" value="1"/>
</dbReference>
<keyword evidence="1" id="KW-0325">Glycoprotein</keyword>
<dbReference type="GO" id="GO:0007411">
    <property type="term" value="P:axon guidance"/>
    <property type="evidence" value="ECO:0007669"/>
    <property type="project" value="TreeGrafter"/>
</dbReference>
<evidence type="ECO:0000256" key="1">
    <source>
        <dbReference type="ARBA" id="ARBA00023180"/>
    </source>
</evidence>
<dbReference type="InterPro" id="IPR015943">
    <property type="entry name" value="WD40/YVTN_repeat-like_dom_sf"/>
</dbReference>
<comment type="caution">
    <text evidence="2">Lacks conserved residue(s) required for the propagation of feature annotation.</text>
</comment>
<dbReference type="Proteomes" id="UP000054379">
    <property type="component" value="Unassembled WGS sequence"/>
</dbReference>
<dbReference type="GO" id="GO:0030215">
    <property type="term" value="F:semaphorin receptor binding"/>
    <property type="evidence" value="ECO:0007669"/>
    <property type="project" value="InterPro"/>
</dbReference>
<dbReference type="PANTHER" id="PTHR11036:SF69">
    <property type="entry name" value="SEMA DOMAIN-CONTAINING PROTEIN"/>
    <property type="match status" value="1"/>
</dbReference>
<dbReference type="InterPro" id="IPR001627">
    <property type="entry name" value="Semap_dom"/>
</dbReference>
<proteinExistence type="predicted"/>
<evidence type="ECO:0000259" key="3">
    <source>
        <dbReference type="PROSITE" id="PS51004"/>
    </source>
</evidence>
<dbReference type="PANTHER" id="PTHR11036">
    <property type="entry name" value="SEMAPHORIN"/>
    <property type="match status" value="1"/>
</dbReference>
<sequence length="101" mass="11234">DLLKSNSSRLLLASGDGLDFQALLVDEDRAWLMAGAKNHIFLLHLDHPSREPEKVSAGRRVEQVEHCQLAGKNVETECANFVRLLQPFTRSHVFACGTGSY</sequence>
<reference evidence="4 5" key="1">
    <citation type="submission" date="2014-04" db="EMBL/GenBank/DDBJ databases">
        <title>Genome evolution of avian class.</title>
        <authorList>
            <person name="Zhang G."/>
            <person name="Li C."/>
        </authorList>
    </citation>
    <scope>NUCLEOTIDE SEQUENCE [LARGE SCALE GENOMIC DNA]</scope>
    <source>
        <strain evidence="4">BGI_N329</strain>
    </source>
</reference>
<dbReference type="SUPFAM" id="SSF101912">
    <property type="entry name" value="Sema domain"/>
    <property type="match status" value="1"/>
</dbReference>
<dbReference type="GO" id="GO:0071526">
    <property type="term" value="P:semaphorin-plexin signaling pathway"/>
    <property type="evidence" value="ECO:0007669"/>
    <property type="project" value="TreeGrafter"/>
</dbReference>
<dbReference type="GO" id="GO:0001755">
    <property type="term" value="P:neural crest cell migration"/>
    <property type="evidence" value="ECO:0007669"/>
    <property type="project" value="TreeGrafter"/>
</dbReference>
<dbReference type="GO" id="GO:0030335">
    <property type="term" value="P:positive regulation of cell migration"/>
    <property type="evidence" value="ECO:0007669"/>
    <property type="project" value="TreeGrafter"/>
</dbReference>